<keyword evidence="4 6" id="KW-0808">Transferase</keyword>
<evidence type="ECO:0000256" key="3">
    <source>
        <dbReference type="ARBA" id="ARBA00022603"/>
    </source>
</evidence>
<dbReference type="EMBL" id="JANUAU010000007">
    <property type="protein sequence ID" value="MCS3678350.1"/>
    <property type="molecule type" value="Genomic_DNA"/>
</dbReference>
<dbReference type="SUPFAM" id="SSF53335">
    <property type="entry name" value="S-adenosyl-L-methionine-dependent methyltransferases"/>
    <property type="match status" value="1"/>
</dbReference>
<dbReference type="AlphaFoldDB" id="A0A9X2PWV2"/>
<protein>
    <recommendedName>
        <fullName evidence="6">Ribosomal RNA small subunit methyltransferase G</fullName>
        <ecNumber evidence="6">2.1.1.-</ecNumber>
    </recommendedName>
    <alternativeName>
        <fullName evidence="6">16S rRNA 7-methylguanosine methyltransferase</fullName>
        <shortName evidence="6">16S rRNA m7G methyltransferase</shortName>
    </alternativeName>
</protein>
<reference evidence="7" key="1">
    <citation type="submission" date="2022-08" db="EMBL/GenBank/DDBJ databases">
        <title>Genomic Encyclopedia of Type Strains, Phase V (KMG-V): Genome sequencing to study the core and pangenomes of soil and plant-associated prokaryotes.</title>
        <authorList>
            <person name="Whitman W."/>
        </authorList>
    </citation>
    <scope>NUCLEOTIDE SEQUENCE</scope>
    <source>
        <strain evidence="7">0</strain>
        <strain evidence="8">SP2017</strain>
    </source>
</reference>
<evidence type="ECO:0000313" key="9">
    <source>
        <dbReference type="Proteomes" id="UP001155027"/>
    </source>
</evidence>
<dbReference type="HAMAP" id="MF_00074">
    <property type="entry name" value="16SrRNA_methyltr_G"/>
    <property type="match status" value="1"/>
</dbReference>
<dbReference type="PANTHER" id="PTHR31760">
    <property type="entry name" value="S-ADENOSYL-L-METHIONINE-DEPENDENT METHYLTRANSFERASES SUPERFAMILY PROTEIN"/>
    <property type="match status" value="1"/>
</dbReference>
<name>A0A9X2PWV2_9BACT</name>
<sequence length="215" mass="23758">MENLAWSPFKSLTAEQREQLDRFREQLLRFNQRVNLISPETEDTFRTRHLLHCLTLTARDFPAGCTVVDWGTGGGLPAIPLAICHPEATVVGVDSVGKKSRAVRTIARRLGLDNCFTWNGRADEWTGEAHYSVSRATAPLADLWAWHRRVAVSPDDPNGDAWPPGLLALKGGDLSDEVAALHAADPDARVERHSLNDLLGRNGFFGEKEIVAVRS</sequence>
<comment type="subcellular location">
    <subcellularLocation>
        <location evidence="6">Cytoplasm</location>
    </subcellularLocation>
</comment>
<feature type="binding site" evidence="6">
    <location>
        <position position="76"/>
    </location>
    <ligand>
        <name>S-adenosyl-L-methionine</name>
        <dbReference type="ChEBI" id="CHEBI:59789"/>
    </ligand>
</feature>
<dbReference type="InterPro" id="IPR029063">
    <property type="entry name" value="SAM-dependent_MTases_sf"/>
</dbReference>
<keyword evidence="2 6" id="KW-0698">rRNA processing</keyword>
<feature type="binding site" evidence="6">
    <location>
        <position position="135"/>
    </location>
    <ligand>
        <name>S-adenosyl-L-methionine</name>
        <dbReference type="ChEBI" id="CHEBI:59789"/>
    </ligand>
</feature>
<comment type="caution">
    <text evidence="6">Lacks conserved residue(s) required for the propagation of feature annotation.</text>
</comment>
<keyword evidence="5 6" id="KW-0949">S-adenosyl-L-methionine</keyword>
<comment type="caution">
    <text evidence="7">The sequence shown here is derived from an EMBL/GenBank/DDBJ whole genome shotgun (WGS) entry which is preliminary data.</text>
</comment>
<dbReference type="PANTHER" id="PTHR31760:SF0">
    <property type="entry name" value="S-ADENOSYL-L-METHIONINE-DEPENDENT METHYLTRANSFERASES SUPERFAMILY PROTEIN"/>
    <property type="match status" value="1"/>
</dbReference>
<dbReference type="RefSeq" id="WP_208423936.1">
    <property type="nucleotide sequence ID" value="NZ_CALTSG010000009.1"/>
</dbReference>
<keyword evidence="3 6" id="KW-0489">Methyltransferase</keyword>
<feature type="binding site" evidence="6">
    <location>
        <position position="71"/>
    </location>
    <ligand>
        <name>S-adenosyl-L-methionine</name>
        <dbReference type="ChEBI" id="CHEBI:59789"/>
    </ligand>
</feature>
<dbReference type="Proteomes" id="UP001155010">
    <property type="component" value="Unassembled WGS sequence"/>
</dbReference>
<evidence type="ECO:0000256" key="4">
    <source>
        <dbReference type="ARBA" id="ARBA00022679"/>
    </source>
</evidence>
<dbReference type="PIRSF" id="PIRSF003078">
    <property type="entry name" value="GidB"/>
    <property type="match status" value="1"/>
</dbReference>
<gene>
    <name evidence="6" type="primary">rsmG</name>
    <name evidence="7" type="ORF">GGP71_002281</name>
    <name evidence="8" type="ORF">GGP83_001472</name>
</gene>
<dbReference type="InterPro" id="IPR003682">
    <property type="entry name" value="rRNA_ssu_MeTfrase_G"/>
</dbReference>
<evidence type="ECO:0000313" key="7">
    <source>
        <dbReference type="EMBL" id="MCS3678350.1"/>
    </source>
</evidence>
<evidence type="ECO:0000256" key="1">
    <source>
        <dbReference type="ARBA" id="ARBA00022490"/>
    </source>
</evidence>
<dbReference type="EC" id="2.1.1.-" evidence="6"/>
<comment type="function">
    <text evidence="6">Specifically methylates the N7 position of a guanine in 16S rRNA.</text>
</comment>
<keyword evidence="1 6" id="KW-0963">Cytoplasm</keyword>
<comment type="similarity">
    <text evidence="6">Belongs to the methyltransferase superfamily. RNA methyltransferase RsmG family.</text>
</comment>
<organism evidence="7 9">
    <name type="scientific">Salinibacter ruber</name>
    <dbReference type="NCBI Taxonomy" id="146919"/>
    <lineage>
        <taxon>Bacteria</taxon>
        <taxon>Pseudomonadati</taxon>
        <taxon>Rhodothermota</taxon>
        <taxon>Rhodothermia</taxon>
        <taxon>Rhodothermales</taxon>
        <taxon>Salinibacteraceae</taxon>
        <taxon>Salinibacter</taxon>
    </lineage>
</organism>
<dbReference type="Gene3D" id="3.40.50.150">
    <property type="entry name" value="Vaccinia Virus protein VP39"/>
    <property type="match status" value="1"/>
</dbReference>
<evidence type="ECO:0000256" key="6">
    <source>
        <dbReference type="HAMAP-Rule" id="MF_00074"/>
    </source>
</evidence>
<dbReference type="Proteomes" id="UP001155027">
    <property type="component" value="Unassembled WGS sequence"/>
</dbReference>
<dbReference type="GO" id="GO:0005829">
    <property type="term" value="C:cytosol"/>
    <property type="evidence" value="ECO:0007669"/>
    <property type="project" value="TreeGrafter"/>
</dbReference>
<accession>A0A9X2PWV2</accession>
<dbReference type="GO" id="GO:0070043">
    <property type="term" value="F:rRNA (guanine-N7-)-methyltransferase activity"/>
    <property type="evidence" value="ECO:0007669"/>
    <property type="project" value="UniProtKB-UniRule"/>
</dbReference>
<evidence type="ECO:0000256" key="5">
    <source>
        <dbReference type="ARBA" id="ARBA00022691"/>
    </source>
</evidence>
<dbReference type="Pfam" id="PF02527">
    <property type="entry name" value="GidB"/>
    <property type="match status" value="1"/>
</dbReference>
<evidence type="ECO:0000313" key="8">
    <source>
        <dbReference type="EMBL" id="MCS3951527.1"/>
    </source>
</evidence>
<proteinExistence type="inferred from homology"/>
<dbReference type="EMBL" id="JANUBB010000005">
    <property type="protein sequence ID" value="MCS3951527.1"/>
    <property type="molecule type" value="Genomic_DNA"/>
</dbReference>
<evidence type="ECO:0000256" key="2">
    <source>
        <dbReference type="ARBA" id="ARBA00022552"/>
    </source>
</evidence>